<evidence type="ECO:0000313" key="3">
    <source>
        <dbReference type="Proteomes" id="UP000054485"/>
    </source>
</evidence>
<sequence>MLPSSSSQLDDTRQYTCVCQKNFGKPHVVSTATWYRHLQQAETDDEKERIRAGRIIHDSSVTTRTSQPPSVRRADLLRALARRAQDDDSSKKKVGCRKRAKVFKSEPPDSEAQGLNSDYEIEFERRQPPNINIEALAEIAILPKIKETFACILALKNASLEDPVARMDDEALERLRNPSHAPLEIDNLGIHHSISMYLALEHASQDAYNRIHRSTMRNFAGAAAVADVQSFYNVEKLISTYTGVEPIEHDMCSESCIAFTGPYSTLDQCPMCGTSHWNQARLQASHGHTRVAAQKFVTIPLGPQLQAMYRHPDSACDMRYLHEQTQKILAQLRETQTIPVIDDIAMGQDYLGVVLDGHIKPNDIVLMVSLDGAQLYESKQSDCWVYIWIILNLSLDKRYRKIQVRPGGFIPGPNKPKNIDSFLFVGMHHLAAIQNEGLTIWDASRDITFISDIHLLFTTADGPGLVYWDGMVGHSGRNGCRMYCGVLGRRKTRGMRYYPALLKPLDRCTHGSDHASIDVTQIPLGGSDDYAANLRRLVAAPNQRQLDLRKTETGLTKPPLILGLNPSRCLGVPFCMTTDVMHLVGNISDLLLALWRGTLDCGVTDDLETWDWAILQDDETWVAHGKAVEMAGPYLPGYKTWEFQLYTFGLAPALLYGTLPDKYWVNYCQLVHAFRLMCQHRITAEDLQTAHALFCTWERDFETYYYQRREDRIHFINHIISETIRKGPPICYTQWTMERTIGNLGQELRQPSRPYANILREGVCRCQVNSLLSMMPELDEPPVGLPEGAIDLGEGFALLRKRDKNSQNAAGAHAHAITTFLGDRPLPHIKRWARLRLPNGQIARSAWRETLRPIEQTRMSRNVKLKLSGQVRFAEVLYFTRLTVEDQDQNDWHFINVAVVQLYSPPDHALLERSFQTVVSCAQLDEIMVVDVKSILSVIALVPHTPTLPDGTTEDRFFMLEKPGLDISKLTIPLEEEDDDLEVEADVE</sequence>
<reference evidence="3" key="2">
    <citation type="submission" date="2015-01" db="EMBL/GenBank/DDBJ databases">
        <title>Evolutionary Origins and Diversification of the Mycorrhizal Mutualists.</title>
        <authorList>
            <consortium name="DOE Joint Genome Institute"/>
            <consortium name="Mycorrhizal Genomics Consortium"/>
            <person name="Kohler A."/>
            <person name="Kuo A."/>
            <person name="Nagy L.G."/>
            <person name="Floudas D."/>
            <person name="Copeland A."/>
            <person name="Barry K.W."/>
            <person name="Cichocki N."/>
            <person name="Veneault-Fourrey C."/>
            <person name="LaButti K."/>
            <person name="Lindquist E.A."/>
            <person name="Lipzen A."/>
            <person name="Lundell T."/>
            <person name="Morin E."/>
            <person name="Murat C."/>
            <person name="Riley R."/>
            <person name="Ohm R."/>
            <person name="Sun H."/>
            <person name="Tunlid A."/>
            <person name="Henrissat B."/>
            <person name="Grigoriev I.V."/>
            <person name="Hibbett D.S."/>
            <person name="Martin F."/>
        </authorList>
    </citation>
    <scope>NUCLEOTIDE SEQUENCE [LARGE SCALE GENOMIC DNA]</scope>
    <source>
        <strain evidence="3">UH-Slu-Lm8-n1</strain>
    </source>
</reference>
<keyword evidence="3" id="KW-1185">Reference proteome</keyword>
<protein>
    <submittedName>
        <fullName evidence="2">Uncharacterized protein</fullName>
    </submittedName>
</protein>
<dbReference type="InParanoid" id="A0A0C9ZU27"/>
<dbReference type="STRING" id="930992.A0A0C9ZU27"/>
<dbReference type="AlphaFoldDB" id="A0A0C9ZU27"/>
<dbReference type="OrthoDB" id="2669721at2759"/>
<feature type="compositionally biased region" description="Basic residues" evidence="1">
    <location>
        <begin position="92"/>
        <end position="102"/>
    </location>
</feature>
<name>A0A0C9ZU27_9AGAM</name>
<feature type="region of interest" description="Disordered" evidence="1">
    <location>
        <begin position="82"/>
        <end position="115"/>
    </location>
</feature>
<evidence type="ECO:0000313" key="2">
    <source>
        <dbReference type="EMBL" id="KIK32846.1"/>
    </source>
</evidence>
<dbReference type="HOGENOM" id="CLU_007337_0_1_1"/>
<gene>
    <name evidence="2" type="ORF">CY34DRAFT_27134</name>
</gene>
<dbReference type="EMBL" id="KN836096">
    <property type="protein sequence ID" value="KIK32846.1"/>
    <property type="molecule type" value="Genomic_DNA"/>
</dbReference>
<proteinExistence type="predicted"/>
<organism evidence="2 3">
    <name type="scientific">Suillus luteus UH-Slu-Lm8-n1</name>
    <dbReference type="NCBI Taxonomy" id="930992"/>
    <lineage>
        <taxon>Eukaryota</taxon>
        <taxon>Fungi</taxon>
        <taxon>Dikarya</taxon>
        <taxon>Basidiomycota</taxon>
        <taxon>Agaricomycotina</taxon>
        <taxon>Agaricomycetes</taxon>
        <taxon>Agaricomycetidae</taxon>
        <taxon>Boletales</taxon>
        <taxon>Suillineae</taxon>
        <taxon>Suillaceae</taxon>
        <taxon>Suillus</taxon>
    </lineage>
</organism>
<dbReference type="Proteomes" id="UP000054485">
    <property type="component" value="Unassembled WGS sequence"/>
</dbReference>
<reference evidence="2 3" key="1">
    <citation type="submission" date="2014-04" db="EMBL/GenBank/DDBJ databases">
        <authorList>
            <consortium name="DOE Joint Genome Institute"/>
            <person name="Kuo A."/>
            <person name="Ruytinx J."/>
            <person name="Rineau F."/>
            <person name="Colpaert J."/>
            <person name="Kohler A."/>
            <person name="Nagy L.G."/>
            <person name="Floudas D."/>
            <person name="Copeland A."/>
            <person name="Barry K.W."/>
            <person name="Cichocki N."/>
            <person name="Veneault-Fourrey C."/>
            <person name="LaButti K."/>
            <person name="Lindquist E.A."/>
            <person name="Lipzen A."/>
            <person name="Lundell T."/>
            <person name="Morin E."/>
            <person name="Murat C."/>
            <person name="Sun H."/>
            <person name="Tunlid A."/>
            <person name="Henrissat B."/>
            <person name="Grigoriev I.V."/>
            <person name="Hibbett D.S."/>
            <person name="Martin F."/>
            <person name="Nordberg H.P."/>
            <person name="Cantor M.N."/>
            <person name="Hua S.X."/>
        </authorList>
    </citation>
    <scope>NUCLEOTIDE SEQUENCE [LARGE SCALE GENOMIC DNA]</scope>
    <source>
        <strain evidence="2 3">UH-Slu-Lm8-n1</strain>
    </source>
</reference>
<accession>A0A0C9ZU27</accession>
<evidence type="ECO:0000256" key="1">
    <source>
        <dbReference type="SAM" id="MobiDB-lite"/>
    </source>
</evidence>